<evidence type="ECO:0000256" key="1">
    <source>
        <dbReference type="SAM" id="MobiDB-lite"/>
    </source>
</evidence>
<evidence type="ECO:0000313" key="3">
    <source>
        <dbReference type="Proteomes" id="UP001295444"/>
    </source>
</evidence>
<organism evidence="2 3">
    <name type="scientific">Pelobates cultripes</name>
    <name type="common">Western spadefoot toad</name>
    <dbReference type="NCBI Taxonomy" id="61616"/>
    <lineage>
        <taxon>Eukaryota</taxon>
        <taxon>Metazoa</taxon>
        <taxon>Chordata</taxon>
        <taxon>Craniata</taxon>
        <taxon>Vertebrata</taxon>
        <taxon>Euteleostomi</taxon>
        <taxon>Amphibia</taxon>
        <taxon>Batrachia</taxon>
        <taxon>Anura</taxon>
        <taxon>Pelobatoidea</taxon>
        <taxon>Pelobatidae</taxon>
        <taxon>Pelobates</taxon>
    </lineage>
</organism>
<reference evidence="2" key="1">
    <citation type="submission" date="2022-03" db="EMBL/GenBank/DDBJ databases">
        <authorList>
            <person name="Alioto T."/>
            <person name="Alioto T."/>
            <person name="Gomez Garrido J."/>
        </authorList>
    </citation>
    <scope>NUCLEOTIDE SEQUENCE</scope>
</reference>
<feature type="region of interest" description="Disordered" evidence="1">
    <location>
        <begin position="1"/>
        <end position="59"/>
    </location>
</feature>
<dbReference type="AlphaFoldDB" id="A0AAD1RCB9"/>
<protein>
    <submittedName>
        <fullName evidence="2">Uncharacterized protein</fullName>
    </submittedName>
</protein>
<evidence type="ECO:0000313" key="2">
    <source>
        <dbReference type="EMBL" id="CAH2247773.1"/>
    </source>
</evidence>
<dbReference type="EMBL" id="OW240913">
    <property type="protein sequence ID" value="CAH2247773.1"/>
    <property type="molecule type" value="Genomic_DNA"/>
</dbReference>
<dbReference type="Proteomes" id="UP001295444">
    <property type="component" value="Chromosome 02"/>
</dbReference>
<name>A0AAD1RCB9_PELCU</name>
<accession>A0AAD1RCB9</accession>
<gene>
    <name evidence="2" type="ORF">PECUL_23A029746</name>
</gene>
<keyword evidence="3" id="KW-1185">Reference proteome</keyword>
<proteinExistence type="predicted"/>
<sequence>MQLDEGNLLKRPSSREEDKRAQKAIHRSKPDAYKTSSSDDSSSSSEDEESYADSDYSAYSEVPEQVFKSDDENVITDTAGKPLFNPDKIKHPRSAEWVWIAKYLEYWLRKLLDQTARNKLRAECPRPTLAKKKKVAQTLDLDPP</sequence>